<dbReference type="AlphaFoldDB" id="A0A9I9EDL6"/>
<sequence>MVSKLHSRILFTCGLFSMAFSGVLNGERKDLRFKFVLRNGVRTLVKRESASRTDDTTTFASAATVNGRPCLCSRSSFHRAAATSSQQSSPELSPHLCKQPVTSIVPSTAVSLSAPRRKSSIVGLPSQSSLGVVSKRSPPVDASPSCTTRVVRTSTRAALIFPESHAAELSPTRVAFCLLAEPPSQFFVRDSTTRPTSDIKRSHYIDEDNCVVFMFTILVKYAIIVMIHYVYDDVMTCFMLWIWCVLALAIRVVPAWVSLGITTFLGLRSSMRPPVRH</sequence>
<evidence type="ECO:0000313" key="2">
    <source>
        <dbReference type="EnsemblPlants" id="MELO3C032088.2.1"/>
    </source>
</evidence>
<dbReference type="Gramene" id="MELO3C032088.2.1">
    <property type="protein sequence ID" value="MELO3C032088.2.1"/>
    <property type="gene ID" value="MELO3C032088.2"/>
</dbReference>
<feature type="transmembrane region" description="Helical" evidence="1">
    <location>
        <begin position="210"/>
        <end position="231"/>
    </location>
</feature>
<keyword evidence="1" id="KW-0812">Transmembrane</keyword>
<keyword evidence="1" id="KW-1133">Transmembrane helix</keyword>
<proteinExistence type="predicted"/>
<accession>A0A9I9EDL6</accession>
<evidence type="ECO:0000256" key="1">
    <source>
        <dbReference type="SAM" id="Phobius"/>
    </source>
</evidence>
<feature type="transmembrane region" description="Helical" evidence="1">
    <location>
        <begin position="238"/>
        <end position="267"/>
    </location>
</feature>
<keyword evidence="1" id="KW-0472">Membrane</keyword>
<feature type="transmembrane region" description="Helical" evidence="1">
    <location>
        <begin position="6"/>
        <end position="24"/>
    </location>
</feature>
<reference evidence="2" key="1">
    <citation type="submission" date="2023-03" db="UniProtKB">
        <authorList>
            <consortium name="EnsemblPlants"/>
        </authorList>
    </citation>
    <scope>IDENTIFICATION</scope>
</reference>
<protein>
    <submittedName>
        <fullName evidence="2">Uncharacterized protein</fullName>
    </submittedName>
</protein>
<name>A0A9I9EDL6_CUCME</name>
<dbReference type="EnsemblPlants" id="MELO3C032088.2.1">
    <property type="protein sequence ID" value="MELO3C032088.2.1"/>
    <property type="gene ID" value="MELO3C032088.2"/>
</dbReference>
<organism evidence="2">
    <name type="scientific">Cucumis melo</name>
    <name type="common">Muskmelon</name>
    <dbReference type="NCBI Taxonomy" id="3656"/>
    <lineage>
        <taxon>Eukaryota</taxon>
        <taxon>Viridiplantae</taxon>
        <taxon>Streptophyta</taxon>
        <taxon>Embryophyta</taxon>
        <taxon>Tracheophyta</taxon>
        <taxon>Spermatophyta</taxon>
        <taxon>Magnoliopsida</taxon>
        <taxon>eudicotyledons</taxon>
        <taxon>Gunneridae</taxon>
        <taxon>Pentapetalae</taxon>
        <taxon>rosids</taxon>
        <taxon>fabids</taxon>
        <taxon>Cucurbitales</taxon>
        <taxon>Cucurbitaceae</taxon>
        <taxon>Benincaseae</taxon>
        <taxon>Cucumis</taxon>
    </lineage>
</organism>